<dbReference type="PANTHER" id="PTHR31625">
    <property type="match status" value="1"/>
</dbReference>
<dbReference type="EMBL" id="JACEFO010001719">
    <property type="protein sequence ID" value="KAF8716727.1"/>
    <property type="molecule type" value="Genomic_DNA"/>
</dbReference>
<dbReference type="Gene3D" id="3.30.559.10">
    <property type="entry name" value="Chloramphenicol acetyltransferase-like domain"/>
    <property type="match status" value="2"/>
</dbReference>
<sequence length="458" mass="48327">MAMAHEEQRAGAPTSSPPPRLRVLDTTLVPPSPSGSPPPECSLPLTIYDTFWLPFPPVERLFLYRLTPDADVQAILSNLKLALSRAIHAFYPLAGRIRLTPGTSDRYELHYRPGDGVTFTVAEYGGGLATDDPRAIAPLVPALPAGGAAVLALQATLLPPHRCGLAVGVAVNHAAVDGSASTHFLHSWAAAAAACAHTNSPPAPVIDRSLLPVALFQPMPTINKMEFDMPARQLLATFTLSREDIQRVKHAVAAEAARRGVAPPPRCTSLVSTLGFVWSCHHRATTTPGASTDGDGRTCLLFSIDHRSRMSPPLPDKYLGNCVGPALAVAPKAALAAGDLLSACAAVTAAIDEAVSGVRTASMGAWTDRLREVAAAMSMLPVAGSPRFRVYEMDLGFGRPEKVDIVSVARTGALALAESRRGDGGMEVGVPLPPDDMARFRTCFADAIAGLHARRDMS</sequence>
<evidence type="ECO:0000313" key="5">
    <source>
        <dbReference type="Proteomes" id="UP000636709"/>
    </source>
</evidence>
<evidence type="ECO:0000256" key="2">
    <source>
        <dbReference type="ARBA" id="ARBA00023315"/>
    </source>
</evidence>
<dbReference type="Proteomes" id="UP000636709">
    <property type="component" value="Unassembled WGS sequence"/>
</dbReference>
<keyword evidence="2" id="KW-0012">Acyltransferase</keyword>
<dbReference type="Pfam" id="PF02458">
    <property type="entry name" value="Transferase"/>
    <property type="match status" value="1"/>
</dbReference>
<evidence type="ECO:0000256" key="3">
    <source>
        <dbReference type="SAM" id="MobiDB-lite"/>
    </source>
</evidence>
<protein>
    <submittedName>
        <fullName evidence="4">Uncharacterized protein</fullName>
    </submittedName>
</protein>
<feature type="compositionally biased region" description="Pro residues" evidence="3">
    <location>
        <begin position="30"/>
        <end position="40"/>
    </location>
</feature>
<feature type="region of interest" description="Disordered" evidence="3">
    <location>
        <begin position="1"/>
        <end position="40"/>
    </location>
</feature>
<dbReference type="OrthoDB" id="1862401at2759"/>
<dbReference type="InterPro" id="IPR023213">
    <property type="entry name" value="CAT-like_dom_sf"/>
</dbReference>
<dbReference type="AlphaFoldDB" id="A0A835BYQ9"/>
<name>A0A835BYQ9_9POAL</name>
<proteinExistence type="predicted"/>
<organism evidence="4 5">
    <name type="scientific">Digitaria exilis</name>
    <dbReference type="NCBI Taxonomy" id="1010633"/>
    <lineage>
        <taxon>Eukaryota</taxon>
        <taxon>Viridiplantae</taxon>
        <taxon>Streptophyta</taxon>
        <taxon>Embryophyta</taxon>
        <taxon>Tracheophyta</taxon>
        <taxon>Spermatophyta</taxon>
        <taxon>Magnoliopsida</taxon>
        <taxon>Liliopsida</taxon>
        <taxon>Poales</taxon>
        <taxon>Poaceae</taxon>
        <taxon>PACMAD clade</taxon>
        <taxon>Panicoideae</taxon>
        <taxon>Panicodae</taxon>
        <taxon>Paniceae</taxon>
        <taxon>Anthephorinae</taxon>
        <taxon>Digitaria</taxon>
    </lineage>
</organism>
<keyword evidence="1" id="KW-0808">Transferase</keyword>
<dbReference type="InterPro" id="IPR051504">
    <property type="entry name" value="Plant_metabolite_acyltrans"/>
</dbReference>
<accession>A0A835BYQ9</accession>
<dbReference type="GO" id="GO:0016747">
    <property type="term" value="F:acyltransferase activity, transferring groups other than amino-acyl groups"/>
    <property type="evidence" value="ECO:0007669"/>
    <property type="project" value="UniProtKB-ARBA"/>
</dbReference>
<comment type="caution">
    <text evidence="4">The sequence shown here is derived from an EMBL/GenBank/DDBJ whole genome shotgun (WGS) entry which is preliminary data.</text>
</comment>
<evidence type="ECO:0000313" key="4">
    <source>
        <dbReference type="EMBL" id="KAF8716727.1"/>
    </source>
</evidence>
<reference evidence="4" key="1">
    <citation type="submission" date="2020-07" db="EMBL/GenBank/DDBJ databases">
        <title>Genome sequence and genetic diversity analysis of an under-domesticated orphan crop, white fonio (Digitaria exilis).</title>
        <authorList>
            <person name="Bennetzen J.L."/>
            <person name="Chen S."/>
            <person name="Ma X."/>
            <person name="Wang X."/>
            <person name="Yssel A.E.J."/>
            <person name="Chaluvadi S.R."/>
            <person name="Johnson M."/>
            <person name="Gangashetty P."/>
            <person name="Hamidou F."/>
            <person name="Sanogo M.D."/>
            <person name="Zwaenepoel A."/>
            <person name="Wallace J."/>
            <person name="Van De Peer Y."/>
            <person name="Van Deynze A."/>
        </authorList>
    </citation>
    <scope>NUCLEOTIDE SEQUENCE</scope>
    <source>
        <tissue evidence="4">Leaves</tissue>
    </source>
</reference>
<gene>
    <name evidence="4" type="ORF">HU200_025812</name>
</gene>
<evidence type="ECO:0000256" key="1">
    <source>
        <dbReference type="ARBA" id="ARBA00022679"/>
    </source>
</evidence>
<keyword evidence="5" id="KW-1185">Reference proteome</keyword>